<dbReference type="Gramene" id="ESR54976">
    <property type="protein sequence ID" value="ESR54976"/>
    <property type="gene ID" value="CICLE_v10023070mg"/>
</dbReference>
<dbReference type="EMBL" id="KI536661">
    <property type="protein sequence ID" value="ESR54976.1"/>
    <property type="molecule type" value="Genomic_DNA"/>
</dbReference>
<reference evidence="1 2" key="1">
    <citation type="submission" date="2013-10" db="EMBL/GenBank/DDBJ databases">
        <authorList>
            <consortium name="International Citrus Genome Consortium"/>
            <person name="Jenkins J."/>
            <person name="Schmutz J."/>
            <person name="Prochnik S."/>
            <person name="Rokhsar D."/>
            <person name="Gmitter F."/>
            <person name="Ollitrault P."/>
            <person name="Machado M."/>
            <person name="Talon M."/>
            <person name="Wincker P."/>
            <person name="Jaillon O."/>
            <person name="Morgante M."/>
        </authorList>
    </citation>
    <scope>NUCLEOTIDE SEQUENCE</scope>
    <source>
        <strain evidence="2">cv. Clemenules</strain>
    </source>
</reference>
<protein>
    <submittedName>
        <fullName evidence="1">Uncharacterized protein</fullName>
    </submittedName>
</protein>
<evidence type="ECO:0000313" key="2">
    <source>
        <dbReference type="Proteomes" id="UP000030687"/>
    </source>
</evidence>
<gene>
    <name evidence="1" type="ORF">CICLE_v10023070mg</name>
</gene>
<dbReference type="KEGG" id="cic:CICLE_v10023070mg"/>
<sequence length="91" mass="10650">MKKINCFSQVQELTLLLIASLVEEIILNKAQHHSNKCDDIFFIHSMAGLCFMSKTQEILQFLLSTTSFTKQQIIKFCHVYFYLEICKKVSR</sequence>
<organism evidence="1 2">
    <name type="scientific">Citrus clementina</name>
    <name type="common">Clementine</name>
    <name type="synonym">Citrus deliciosa x Citrus sinensis</name>
    <dbReference type="NCBI Taxonomy" id="85681"/>
    <lineage>
        <taxon>Eukaryota</taxon>
        <taxon>Viridiplantae</taxon>
        <taxon>Streptophyta</taxon>
        <taxon>Embryophyta</taxon>
        <taxon>Tracheophyta</taxon>
        <taxon>Spermatophyta</taxon>
        <taxon>Magnoliopsida</taxon>
        <taxon>eudicotyledons</taxon>
        <taxon>Gunneridae</taxon>
        <taxon>Pentapetalae</taxon>
        <taxon>rosids</taxon>
        <taxon>malvids</taxon>
        <taxon>Sapindales</taxon>
        <taxon>Rutaceae</taxon>
        <taxon>Aurantioideae</taxon>
        <taxon>Citrus</taxon>
    </lineage>
</organism>
<dbReference type="AlphaFoldDB" id="V4TYH3"/>
<accession>V4TYH3</accession>
<keyword evidence="2" id="KW-1185">Reference proteome</keyword>
<dbReference type="InParanoid" id="V4TYH3"/>
<dbReference type="Proteomes" id="UP000030687">
    <property type="component" value="Unassembled WGS sequence"/>
</dbReference>
<evidence type="ECO:0000313" key="1">
    <source>
        <dbReference type="EMBL" id="ESR54976.1"/>
    </source>
</evidence>
<name>V4TYH3_CITCL</name>
<proteinExistence type="predicted"/>